<evidence type="ECO:0000256" key="1">
    <source>
        <dbReference type="SAM" id="MobiDB-lite"/>
    </source>
</evidence>
<dbReference type="EMBL" id="BGZK01000321">
    <property type="protein sequence ID" value="GBP36650.1"/>
    <property type="molecule type" value="Genomic_DNA"/>
</dbReference>
<organism evidence="2 3">
    <name type="scientific">Eumeta variegata</name>
    <name type="common">Bagworm moth</name>
    <name type="synonym">Eumeta japonica</name>
    <dbReference type="NCBI Taxonomy" id="151549"/>
    <lineage>
        <taxon>Eukaryota</taxon>
        <taxon>Metazoa</taxon>
        <taxon>Ecdysozoa</taxon>
        <taxon>Arthropoda</taxon>
        <taxon>Hexapoda</taxon>
        <taxon>Insecta</taxon>
        <taxon>Pterygota</taxon>
        <taxon>Neoptera</taxon>
        <taxon>Endopterygota</taxon>
        <taxon>Lepidoptera</taxon>
        <taxon>Glossata</taxon>
        <taxon>Ditrysia</taxon>
        <taxon>Tineoidea</taxon>
        <taxon>Psychidae</taxon>
        <taxon>Oiketicinae</taxon>
        <taxon>Eumeta</taxon>
    </lineage>
</organism>
<comment type="caution">
    <text evidence="2">The sequence shown here is derived from an EMBL/GenBank/DDBJ whole genome shotgun (WGS) entry which is preliminary data.</text>
</comment>
<name>A0A4C1VDN9_EUMVA</name>
<proteinExistence type="predicted"/>
<evidence type="ECO:0000313" key="2">
    <source>
        <dbReference type="EMBL" id="GBP36650.1"/>
    </source>
</evidence>
<keyword evidence="3" id="KW-1185">Reference proteome</keyword>
<accession>A0A4C1VDN9</accession>
<gene>
    <name evidence="2" type="ORF">EVAR_35234_1</name>
</gene>
<protein>
    <submittedName>
        <fullName evidence="2">Uncharacterized protein</fullName>
    </submittedName>
</protein>
<feature type="region of interest" description="Disordered" evidence="1">
    <location>
        <begin position="39"/>
        <end position="77"/>
    </location>
</feature>
<evidence type="ECO:0000313" key="3">
    <source>
        <dbReference type="Proteomes" id="UP000299102"/>
    </source>
</evidence>
<reference evidence="2 3" key="1">
    <citation type="journal article" date="2019" name="Commun. Biol.">
        <title>The bagworm genome reveals a unique fibroin gene that provides high tensile strength.</title>
        <authorList>
            <person name="Kono N."/>
            <person name="Nakamura H."/>
            <person name="Ohtoshi R."/>
            <person name="Tomita M."/>
            <person name="Numata K."/>
            <person name="Arakawa K."/>
        </authorList>
    </citation>
    <scope>NUCLEOTIDE SEQUENCE [LARGE SCALE GENOMIC DNA]</scope>
</reference>
<sequence>MVELSVKCLLYAGDQVILTPSLCELRAPVTEINDSVKKRDVSPRLAAGPVGHGRRPEAYAPRTHSPLQFHPRSSLSRLQTSTMEIRRVKAESSADGGRVADRGRARCSGVVIDTSEYPE</sequence>
<dbReference type="OrthoDB" id="425681at2759"/>
<dbReference type="AlphaFoldDB" id="A0A4C1VDN9"/>
<dbReference type="Proteomes" id="UP000299102">
    <property type="component" value="Unassembled WGS sequence"/>
</dbReference>